<dbReference type="EMBL" id="JAAAUY010000253">
    <property type="protein sequence ID" value="KAF9332558.1"/>
    <property type="molecule type" value="Genomic_DNA"/>
</dbReference>
<evidence type="ECO:0000256" key="2">
    <source>
        <dbReference type="ARBA" id="ARBA00008869"/>
    </source>
</evidence>
<dbReference type="InterPro" id="IPR027417">
    <property type="entry name" value="P-loop_NTPase"/>
</dbReference>
<dbReference type="PANTHER" id="PTHR19229:SF205">
    <property type="entry name" value="ABC TRANSPORTER A FAMILY MEMBER 1-RELATED"/>
    <property type="match status" value="1"/>
</dbReference>
<dbReference type="Pfam" id="PF00005">
    <property type="entry name" value="ABC_tran"/>
    <property type="match status" value="1"/>
</dbReference>
<evidence type="ECO:0000256" key="8">
    <source>
        <dbReference type="ARBA" id="ARBA00023136"/>
    </source>
</evidence>
<comment type="similarity">
    <text evidence="2">Belongs to the ABC transporter superfamily. ABCA family.</text>
</comment>
<comment type="subcellular location">
    <subcellularLocation>
        <location evidence="1">Membrane</location>
        <topology evidence="1">Multi-pass membrane protein</topology>
    </subcellularLocation>
</comment>
<dbReference type="SMART" id="SM00382">
    <property type="entry name" value="AAA"/>
    <property type="match status" value="1"/>
</dbReference>
<keyword evidence="7 10" id="KW-1133">Transmembrane helix</keyword>
<evidence type="ECO:0000313" key="12">
    <source>
        <dbReference type="EMBL" id="KAF9332558.1"/>
    </source>
</evidence>
<feature type="region of interest" description="Disordered" evidence="9">
    <location>
        <begin position="1"/>
        <end position="54"/>
    </location>
</feature>
<dbReference type="FunFam" id="3.40.50.300:FF:000335">
    <property type="entry name" value="ATP binding cassette subfamily A member 5"/>
    <property type="match status" value="1"/>
</dbReference>
<evidence type="ECO:0000256" key="5">
    <source>
        <dbReference type="ARBA" id="ARBA00022741"/>
    </source>
</evidence>
<evidence type="ECO:0000256" key="4">
    <source>
        <dbReference type="ARBA" id="ARBA00022692"/>
    </source>
</evidence>
<keyword evidence="4 10" id="KW-0812">Transmembrane</keyword>
<reference evidence="12" key="1">
    <citation type="journal article" date="2020" name="Fungal Divers.">
        <title>Resolving the Mortierellaceae phylogeny through synthesis of multi-gene phylogenetics and phylogenomics.</title>
        <authorList>
            <person name="Vandepol N."/>
            <person name="Liber J."/>
            <person name="Desiro A."/>
            <person name="Na H."/>
            <person name="Kennedy M."/>
            <person name="Barry K."/>
            <person name="Grigoriev I.V."/>
            <person name="Miller A.N."/>
            <person name="O'Donnell K."/>
            <person name="Stajich J.E."/>
            <person name="Bonito G."/>
        </authorList>
    </citation>
    <scope>NUCLEOTIDE SEQUENCE</scope>
    <source>
        <strain evidence="12">NVP1</strain>
    </source>
</reference>
<dbReference type="InterPro" id="IPR003593">
    <property type="entry name" value="AAA+_ATPase"/>
</dbReference>
<gene>
    <name evidence="12" type="primary">ABCA1_3</name>
    <name evidence="12" type="ORF">BG006_004571</name>
</gene>
<evidence type="ECO:0000259" key="11">
    <source>
        <dbReference type="PROSITE" id="PS50893"/>
    </source>
</evidence>
<evidence type="ECO:0000256" key="9">
    <source>
        <dbReference type="SAM" id="MobiDB-lite"/>
    </source>
</evidence>
<keyword evidence="13" id="KW-1185">Reference proteome</keyword>
<feature type="transmembrane region" description="Helical" evidence="10">
    <location>
        <begin position="293"/>
        <end position="314"/>
    </location>
</feature>
<feature type="transmembrane region" description="Helical" evidence="10">
    <location>
        <begin position="405"/>
        <end position="424"/>
    </location>
</feature>
<proteinExistence type="inferred from homology"/>
<evidence type="ECO:0000313" key="13">
    <source>
        <dbReference type="Proteomes" id="UP000696485"/>
    </source>
</evidence>
<dbReference type="InterPro" id="IPR013525">
    <property type="entry name" value="ABC2_TM"/>
</dbReference>
<name>A0A9P5SQL9_9FUNG</name>
<evidence type="ECO:0000256" key="6">
    <source>
        <dbReference type="ARBA" id="ARBA00022840"/>
    </source>
</evidence>
<dbReference type="CDD" id="cd03263">
    <property type="entry name" value="ABC_subfamily_A"/>
    <property type="match status" value="1"/>
</dbReference>
<keyword evidence="8 10" id="KW-0472">Membrane</keyword>
<dbReference type="Pfam" id="PF12698">
    <property type="entry name" value="ABC2_membrane_3"/>
    <property type="match status" value="1"/>
</dbReference>
<dbReference type="InterPro" id="IPR026082">
    <property type="entry name" value="ABCA"/>
</dbReference>
<keyword evidence="5" id="KW-0547">Nucleotide-binding</keyword>
<dbReference type="PROSITE" id="PS50893">
    <property type="entry name" value="ABC_TRANSPORTER_2"/>
    <property type="match status" value="1"/>
</dbReference>
<dbReference type="InterPro" id="IPR003439">
    <property type="entry name" value="ABC_transporter-like_ATP-bd"/>
</dbReference>
<sequence>MTGEYSGPRRRGYPPHPPSQSENTLSLNPQPASTSHSSSSPSLIYASSRPSTAPGKWCRQLLVVCRLNCILLVRYWKSALLQTVILPLLVVGIVFGVQHAYVSGGGSVTAADNTVTTWTMEGIPQCDPEPLSNACMTLVYAPQTTETTAIMTYFQNQNQARTQQALTIESQLWQDMTAVPKMNLGIVPMPSDQFIYDYALAYPDTIQLVYYNMSHATNMSTFPGFKYSREAGDNRVAIADDPYGVLLPSMIRGLDESLITFMDPAHEQAHLDVNLRSFPRTESRNGFASRDDMLYALANLMALPACITMVMAMLRIMHEKESKCKEAMQMMGLGYVAYWVAQWLTAWIMAVVQGSVMVALGYAFQMEIFTNTNALVLWLMFVLLSYAMMLFGFLVSTWCQKSSSALAFAFALVVAALISVPIVAMEWEKLWIETSNGFMPRAADNGGIRPQKTRTWTIGFLFPFLHFARLWGQIGMRALGKMNPETGVYTRGAGFLWRDLANFQQASPVLQSILPQPITGLTFYAANIGLQALLTLYFDQVIANEHGHSRGLFFFMNDFVVAGRWILQGGNRGVEKHRRTEAQSVIPYEGRPPAHEDMDVVAERDRAVHCQRPVAIRIANLTKVFEKKGPGFFKNLYHCLCCCCVSNHKRRAHRRVNVAVDRLNLLTEPNELFALLGQNGAGKSTTMQMLYGVTDPSSGDAFLFDRAIRQDMGQIRATMGVCPQHDVLFTDLTCWEHVQLYAGIKDLPAQAFAASVNDDVNLTTKESATPPNWIRSRLEAVQLWKDRHTMASRLSGGMTHRLSTIISTIGDPHVLILDEPTTGMDPVHRRHVWTFLAQFKRGRSILLTTHSMEEADALGDKVAIMVAGHLKAIGNTTRLKNRFGNGYRVELALGAHSLANDASEGLSSAVSMQQGATGGGLPTLWQLEQEMAERTRRLVPEATLLDASGGMMVFGIPLQAISKMAGLTTMLEACQGQGKIKNWGIAQTSLEEVFLSIVRSSDDRH</sequence>
<keyword evidence="3" id="KW-0813">Transport</keyword>
<organism evidence="12 13">
    <name type="scientific">Podila minutissima</name>
    <dbReference type="NCBI Taxonomy" id="64525"/>
    <lineage>
        <taxon>Eukaryota</taxon>
        <taxon>Fungi</taxon>
        <taxon>Fungi incertae sedis</taxon>
        <taxon>Mucoromycota</taxon>
        <taxon>Mortierellomycotina</taxon>
        <taxon>Mortierellomycetes</taxon>
        <taxon>Mortierellales</taxon>
        <taxon>Mortierellaceae</taxon>
        <taxon>Podila</taxon>
    </lineage>
</organism>
<feature type="transmembrane region" description="Helical" evidence="10">
    <location>
        <begin position="376"/>
        <end position="398"/>
    </location>
</feature>
<dbReference type="PANTHER" id="PTHR19229">
    <property type="entry name" value="ATP-BINDING CASSETTE TRANSPORTER SUBFAMILY A ABCA"/>
    <property type="match status" value="1"/>
</dbReference>
<accession>A0A9P5SQL9</accession>
<dbReference type="AlphaFoldDB" id="A0A9P5SQL9"/>
<evidence type="ECO:0000256" key="1">
    <source>
        <dbReference type="ARBA" id="ARBA00004141"/>
    </source>
</evidence>
<feature type="domain" description="ABC transporter" evidence="11">
    <location>
        <begin position="616"/>
        <end position="892"/>
    </location>
</feature>
<dbReference type="SUPFAM" id="SSF52540">
    <property type="entry name" value="P-loop containing nucleoside triphosphate hydrolases"/>
    <property type="match status" value="1"/>
</dbReference>
<evidence type="ECO:0000256" key="7">
    <source>
        <dbReference type="ARBA" id="ARBA00022989"/>
    </source>
</evidence>
<dbReference type="GO" id="GO:0016887">
    <property type="term" value="F:ATP hydrolysis activity"/>
    <property type="evidence" value="ECO:0007669"/>
    <property type="project" value="InterPro"/>
</dbReference>
<dbReference type="GO" id="GO:0140359">
    <property type="term" value="F:ABC-type transporter activity"/>
    <property type="evidence" value="ECO:0007669"/>
    <property type="project" value="InterPro"/>
</dbReference>
<dbReference type="GO" id="GO:0005524">
    <property type="term" value="F:ATP binding"/>
    <property type="evidence" value="ECO:0007669"/>
    <property type="project" value="UniProtKB-KW"/>
</dbReference>
<keyword evidence="6 12" id="KW-0067">ATP-binding</keyword>
<comment type="caution">
    <text evidence="12">The sequence shown here is derived from an EMBL/GenBank/DDBJ whole genome shotgun (WGS) entry which is preliminary data.</text>
</comment>
<feature type="transmembrane region" description="Helical" evidence="10">
    <location>
        <begin position="335"/>
        <end position="364"/>
    </location>
</feature>
<feature type="compositionally biased region" description="Low complexity" evidence="9">
    <location>
        <begin position="29"/>
        <end position="51"/>
    </location>
</feature>
<dbReference type="Proteomes" id="UP000696485">
    <property type="component" value="Unassembled WGS sequence"/>
</dbReference>
<evidence type="ECO:0000256" key="3">
    <source>
        <dbReference type="ARBA" id="ARBA00022448"/>
    </source>
</evidence>
<protein>
    <submittedName>
        <fullName evidence="12">ATP-binding cassette sub- A member 1</fullName>
    </submittedName>
</protein>
<dbReference type="Gene3D" id="3.40.50.300">
    <property type="entry name" value="P-loop containing nucleotide triphosphate hydrolases"/>
    <property type="match status" value="1"/>
</dbReference>
<dbReference type="GO" id="GO:0016020">
    <property type="term" value="C:membrane"/>
    <property type="evidence" value="ECO:0007669"/>
    <property type="project" value="UniProtKB-SubCell"/>
</dbReference>
<evidence type="ECO:0000256" key="10">
    <source>
        <dbReference type="SAM" id="Phobius"/>
    </source>
</evidence>